<protein>
    <submittedName>
        <fullName evidence="1">Uncharacterized protein</fullName>
    </submittedName>
</protein>
<dbReference type="AlphaFoldDB" id="A0A1D2MZ38"/>
<organism evidence="1 2">
    <name type="scientific">Orchesella cincta</name>
    <name type="common">Springtail</name>
    <name type="synonym">Podura cincta</name>
    <dbReference type="NCBI Taxonomy" id="48709"/>
    <lineage>
        <taxon>Eukaryota</taxon>
        <taxon>Metazoa</taxon>
        <taxon>Ecdysozoa</taxon>
        <taxon>Arthropoda</taxon>
        <taxon>Hexapoda</taxon>
        <taxon>Collembola</taxon>
        <taxon>Entomobryomorpha</taxon>
        <taxon>Entomobryoidea</taxon>
        <taxon>Orchesellidae</taxon>
        <taxon>Orchesellinae</taxon>
        <taxon>Orchesella</taxon>
    </lineage>
</organism>
<sequence>MTRGHLQSCRHTNPSYYLSPQSWWRKTGVEYLHYYQYSKEKHSSSRTLLLSQLRSTTHASLVPSRRRMCVLLHGSTEVLSSPSFTIVGVGIDALGL</sequence>
<evidence type="ECO:0000313" key="2">
    <source>
        <dbReference type="Proteomes" id="UP000094527"/>
    </source>
</evidence>
<name>A0A1D2MZ38_ORCCI</name>
<reference evidence="1 2" key="1">
    <citation type="journal article" date="2016" name="Genome Biol. Evol.">
        <title>Gene Family Evolution Reflects Adaptation to Soil Environmental Stressors in the Genome of the Collembolan Orchesella cincta.</title>
        <authorList>
            <person name="Faddeeva-Vakhrusheva A."/>
            <person name="Derks M.F."/>
            <person name="Anvar S.Y."/>
            <person name="Agamennone V."/>
            <person name="Suring W."/>
            <person name="Smit S."/>
            <person name="van Straalen N.M."/>
            <person name="Roelofs D."/>
        </authorList>
    </citation>
    <scope>NUCLEOTIDE SEQUENCE [LARGE SCALE GENOMIC DNA]</scope>
    <source>
        <tissue evidence="1">Mixed pool</tissue>
    </source>
</reference>
<dbReference type="EMBL" id="LJIJ01000395">
    <property type="protein sequence ID" value="ODM97915.1"/>
    <property type="molecule type" value="Genomic_DNA"/>
</dbReference>
<comment type="caution">
    <text evidence="1">The sequence shown here is derived from an EMBL/GenBank/DDBJ whole genome shotgun (WGS) entry which is preliminary data.</text>
</comment>
<evidence type="ECO:0000313" key="1">
    <source>
        <dbReference type="EMBL" id="ODM97915.1"/>
    </source>
</evidence>
<gene>
    <name evidence="1" type="ORF">Ocin01_08763</name>
</gene>
<proteinExistence type="predicted"/>
<dbReference type="Proteomes" id="UP000094527">
    <property type="component" value="Unassembled WGS sequence"/>
</dbReference>
<keyword evidence="2" id="KW-1185">Reference proteome</keyword>
<accession>A0A1D2MZ38</accession>